<dbReference type="PROSITE" id="PS00216">
    <property type="entry name" value="SUGAR_TRANSPORT_1"/>
    <property type="match status" value="2"/>
</dbReference>
<dbReference type="PROSITE" id="PS50850">
    <property type="entry name" value="MFS"/>
    <property type="match status" value="1"/>
</dbReference>
<evidence type="ECO:0000313" key="12">
    <source>
        <dbReference type="Proteomes" id="UP001141933"/>
    </source>
</evidence>
<feature type="transmembrane region" description="Helical" evidence="9">
    <location>
        <begin position="139"/>
        <end position="160"/>
    </location>
</feature>
<keyword evidence="6 9" id="KW-1133">Transmembrane helix</keyword>
<dbReference type="PANTHER" id="PTHR48020:SF12">
    <property type="entry name" value="PROTON MYO-INOSITOL COTRANSPORTER"/>
    <property type="match status" value="1"/>
</dbReference>
<evidence type="ECO:0000256" key="8">
    <source>
        <dbReference type="RuleBase" id="RU003346"/>
    </source>
</evidence>
<comment type="similarity">
    <text evidence="2 8">Belongs to the major facilitator superfamily. Sugar transporter (TC 2.A.1.1) family.</text>
</comment>
<feature type="transmembrane region" description="Helical" evidence="9">
    <location>
        <begin position="301"/>
        <end position="323"/>
    </location>
</feature>
<proteinExistence type="inferred from homology"/>
<sequence length="465" mass="51414">MKTYNKRFVYFICLVSAMGGLLFGYDWVVIGGAKPFYELYFDIADNPSMQGLAMSIALLGCLVGAMVSGMMADRYGRKPLLLVSALIFFFSAYATGAFSSFIWFLVARFWGGIGIGIASGLSPMYIAEVAPTAIRGRLVSLNQLTIVLGILAAQIANWQIADPIPETFTAVDICASWNGQMGWRWMFWGAAFPAVIFILLSCFIPESPRWLAMKGKSNEARKVLTRIGGKEYAFYELEQMESTVERQQSQGGLRLLFSRPFRKVLMLGVIVAVFQQWSGTNVIFNYAQEIFQSAGYSLGDVLFNIVVTGVANVIFTIVAIYTVDRLGRRALMLLGAGGLAGIYLILGTCYFFQVSGFFMVVLVVLAIACYAMSLGPVTWVLLAEIFPNRVRAVAVATATFALWVGSFTLTYTFPLLNHALGSYGTFWIYAAICLVGFLYFLRVLPETKGKSLEMLEEELVDKTKH</sequence>
<dbReference type="InterPro" id="IPR036259">
    <property type="entry name" value="MFS_trans_sf"/>
</dbReference>
<reference evidence="11" key="1">
    <citation type="submission" date="2022-12" db="EMBL/GenBank/DDBJ databases">
        <title>Phocaeicola acetigenes sp. nov., isolated feces from a healthy human.</title>
        <authorList>
            <person name="Do H."/>
            <person name="Ha Y.B."/>
            <person name="Kim J.-S."/>
            <person name="Suh M.K."/>
            <person name="Kim H.S."/>
            <person name="Lee J.-S."/>
        </authorList>
    </citation>
    <scope>NUCLEOTIDE SEQUENCE</scope>
    <source>
        <strain evidence="11">KGMB11183</strain>
    </source>
</reference>
<feature type="transmembrane region" description="Helical" evidence="9">
    <location>
        <begin position="426"/>
        <end position="444"/>
    </location>
</feature>
<dbReference type="NCBIfam" id="TIGR00879">
    <property type="entry name" value="SP"/>
    <property type="match status" value="1"/>
</dbReference>
<dbReference type="PANTHER" id="PTHR48020">
    <property type="entry name" value="PROTON MYO-INOSITOL COTRANSPORTER"/>
    <property type="match status" value="1"/>
</dbReference>
<dbReference type="InterPro" id="IPR050814">
    <property type="entry name" value="Myo-inositol_Transporter"/>
</dbReference>
<feature type="transmembrane region" description="Helical" evidence="9">
    <location>
        <begin position="80"/>
        <end position="103"/>
    </location>
</feature>
<evidence type="ECO:0000256" key="2">
    <source>
        <dbReference type="ARBA" id="ARBA00010992"/>
    </source>
</evidence>
<dbReference type="SUPFAM" id="SSF103473">
    <property type="entry name" value="MFS general substrate transporter"/>
    <property type="match status" value="1"/>
</dbReference>
<feature type="transmembrane region" description="Helical" evidence="9">
    <location>
        <begin position="393"/>
        <end position="414"/>
    </location>
</feature>
<dbReference type="CDD" id="cd17359">
    <property type="entry name" value="MFS_XylE_like"/>
    <property type="match status" value="1"/>
</dbReference>
<feature type="transmembrane region" description="Helical" evidence="9">
    <location>
        <begin position="185"/>
        <end position="204"/>
    </location>
</feature>
<keyword evidence="12" id="KW-1185">Reference proteome</keyword>
<keyword evidence="4" id="KW-1003">Cell membrane</keyword>
<feature type="transmembrane region" description="Helical" evidence="9">
    <location>
        <begin position="330"/>
        <end position="353"/>
    </location>
</feature>
<dbReference type="Gene3D" id="1.20.1250.20">
    <property type="entry name" value="MFS general substrate transporter like domains"/>
    <property type="match status" value="1"/>
</dbReference>
<comment type="subcellular location">
    <subcellularLocation>
        <location evidence="1">Cell membrane</location>
        <topology evidence="1">Multi-pass membrane protein</topology>
    </subcellularLocation>
</comment>
<evidence type="ECO:0000256" key="9">
    <source>
        <dbReference type="SAM" id="Phobius"/>
    </source>
</evidence>
<dbReference type="InterPro" id="IPR005829">
    <property type="entry name" value="Sugar_transporter_CS"/>
</dbReference>
<dbReference type="InterPro" id="IPR005828">
    <property type="entry name" value="MFS_sugar_transport-like"/>
</dbReference>
<evidence type="ECO:0000256" key="1">
    <source>
        <dbReference type="ARBA" id="ARBA00004651"/>
    </source>
</evidence>
<organism evidence="11 12">
    <name type="scientific">Phocaeicola acetigenes</name>
    <dbReference type="NCBI Taxonomy" id="3016083"/>
    <lineage>
        <taxon>Bacteria</taxon>
        <taxon>Pseudomonadati</taxon>
        <taxon>Bacteroidota</taxon>
        <taxon>Bacteroidia</taxon>
        <taxon>Bacteroidales</taxon>
        <taxon>Bacteroidaceae</taxon>
        <taxon>Phocaeicola</taxon>
    </lineage>
</organism>
<feature type="transmembrane region" description="Helical" evidence="9">
    <location>
        <begin position="359"/>
        <end position="381"/>
    </location>
</feature>
<dbReference type="InterPro" id="IPR020846">
    <property type="entry name" value="MFS_dom"/>
</dbReference>
<feature type="domain" description="Major facilitator superfamily (MFS) profile" evidence="10">
    <location>
        <begin position="12"/>
        <end position="448"/>
    </location>
</feature>
<dbReference type="RefSeq" id="WP_269876807.1">
    <property type="nucleotide sequence ID" value="NZ_JAPZVM010000002.1"/>
</dbReference>
<dbReference type="Proteomes" id="UP001141933">
    <property type="component" value="Unassembled WGS sequence"/>
</dbReference>
<dbReference type="EMBL" id="JAPZVM010000002">
    <property type="protein sequence ID" value="MCZ8371747.1"/>
    <property type="molecule type" value="Genomic_DNA"/>
</dbReference>
<keyword evidence="5 9" id="KW-0812">Transmembrane</keyword>
<keyword evidence="7 9" id="KW-0472">Membrane</keyword>
<evidence type="ECO:0000256" key="5">
    <source>
        <dbReference type="ARBA" id="ARBA00022692"/>
    </source>
</evidence>
<dbReference type="PRINTS" id="PR00171">
    <property type="entry name" value="SUGRTRNSPORT"/>
</dbReference>
<gene>
    <name evidence="11" type="ORF">O6P32_03380</name>
</gene>
<keyword evidence="3 8" id="KW-0813">Transport</keyword>
<feature type="transmembrane region" description="Helical" evidence="9">
    <location>
        <begin position="7"/>
        <end position="28"/>
    </location>
</feature>
<comment type="caution">
    <text evidence="11">The sequence shown here is derived from an EMBL/GenBank/DDBJ whole genome shotgun (WGS) entry which is preliminary data.</text>
</comment>
<evidence type="ECO:0000256" key="7">
    <source>
        <dbReference type="ARBA" id="ARBA00023136"/>
    </source>
</evidence>
<accession>A0ABT4PFB8</accession>
<dbReference type="Pfam" id="PF00083">
    <property type="entry name" value="Sugar_tr"/>
    <property type="match status" value="1"/>
</dbReference>
<feature type="transmembrane region" description="Helical" evidence="9">
    <location>
        <begin position="109"/>
        <end position="127"/>
    </location>
</feature>
<feature type="transmembrane region" description="Helical" evidence="9">
    <location>
        <begin position="264"/>
        <end position="286"/>
    </location>
</feature>
<evidence type="ECO:0000256" key="6">
    <source>
        <dbReference type="ARBA" id="ARBA00022989"/>
    </source>
</evidence>
<name>A0ABT4PFB8_9BACT</name>
<dbReference type="InterPro" id="IPR003663">
    <property type="entry name" value="Sugar/inositol_transpt"/>
</dbReference>
<evidence type="ECO:0000256" key="3">
    <source>
        <dbReference type="ARBA" id="ARBA00022448"/>
    </source>
</evidence>
<evidence type="ECO:0000313" key="11">
    <source>
        <dbReference type="EMBL" id="MCZ8371747.1"/>
    </source>
</evidence>
<protein>
    <submittedName>
        <fullName evidence="11">Sugar porter family MFS transporter</fullName>
    </submittedName>
</protein>
<evidence type="ECO:0000256" key="4">
    <source>
        <dbReference type="ARBA" id="ARBA00022475"/>
    </source>
</evidence>
<evidence type="ECO:0000259" key="10">
    <source>
        <dbReference type="PROSITE" id="PS50850"/>
    </source>
</evidence>
<dbReference type="InterPro" id="IPR047984">
    <property type="entry name" value="XylE-like"/>
</dbReference>
<feature type="transmembrane region" description="Helical" evidence="9">
    <location>
        <begin position="48"/>
        <end position="68"/>
    </location>
</feature>